<evidence type="ECO:0000313" key="2">
    <source>
        <dbReference type="EMBL" id="QHU21704.1"/>
    </source>
</evidence>
<feature type="region of interest" description="Disordered" evidence="1">
    <location>
        <begin position="57"/>
        <end position="80"/>
    </location>
</feature>
<proteinExistence type="predicted"/>
<protein>
    <submittedName>
        <fullName evidence="2">Uncharacterized protein</fullName>
    </submittedName>
</protein>
<name>A0A6C0KYW9_9ZZZZ</name>
<evidence type="ECO:0000256" key="1">
    <source>
        <dbReference type="SAM" id="MobiDB-lite"/>
    </source>
</evidence>
<accession>A0A6C0KYW9</accession>
<organism evidence="2">
    <name type="scientific">viral metagenome</name>
    <dbReference type="NCBI Taxonomy" id="1070528"/>
    <lineage>
        <taxon>unclassified sequences</taxon>
        <taxon>metagenomes</taxon>
        <taxon>organismal metagenomes</taxon>
    </lineage>
</organism>
<sequence length="80" mass="8867">MPGNNNNNNAGLSRAIKRAEYKIAQRAKCYNANVRGVKPSNANAKACVETMKAASIVKGGRRTRRGGSRKSRRSTRRSWF</sequence>
<dbReference type="EMBL" id="MN740992">
    <property type="protein sequence ID" value="QHU21704.1"/>
    <property type="molecule type" value="Genomic_DNA"/>
</dbReference>
<feature type="compositionally biased region" description="Basic residues" evidence="1">
    <location>
        <begin position="59"/>
        <end position="80"/>
    </location>
</feature>
<dbReference type="AlphaFoldDB" id="A0A6C0KYW9"/>
<reference evidence="2" key="1">
    <citation type="journal article" date="2020" name="Nature">
        <title>Giant virus diversity and host interactions through global metagenomics.</title>
        <authorList>
            <person name="Schulz F."/>
            <person name="Roux S."/>
            <person name="Paez-Espino D."/>
            <person name="Jungbluth S."/>
            <person name="Walsh D.A."/>
            <person name="Denef V.J."/>
            <person name="McMahon K.D."/>
            <person name="Konstantinidis K.T."/>
            <person name="Eloe-Fadrosh E.A."/>
            <person name="Kyrpides N.C."/>
            <person name="Woyke T."/>
        </authorList>
    </citation>
    <scope>NUCLEOTIDE SEQUENCE</scope>
    <source>
        <strain evidence="2">GVMAG-S-3300013286-35</strain>
    </source>
</reference>